<dbReference type="InterPro" id="IPR024134">
    <property type="entry name" value="SOD_Cu/Zn_/chaperone"/>
</dbReference>
<dbReference type="Proteomes" id="UP000297737">
    <property type="component" value="Unassembled WGS sequence"/>
</dbReference>
<organism evidence="3 4">
    <name type="scientific">Glacieibacterium arshaanense</name>
    <dbReference type="NCBI Taxonomy" id="2511025"/>
    <lineage>
        <taxon>Bacteria</taxon>
        <taxon>Pseudomonadati</taxon>
        <taxon>Pseudomonadota</taxon>
        <taxon>Alphaproteobacteria</taxon>
        <taxon>Sphingomonadales</taxon>
        <taxon>Sphingosinicellaceae</taxon>
        <taxon>Glacieibacterium</taxon>
    </lineage>
</organism>
<evidence type="ECO:0000259" key="2">
    <source>
        <dbReference type="Pfam" id="PF00080"/>
    </source>
</evidence>
<proteinExistence type="inferred from homology"/>
<evidence type="ECO:0000313" key="4">
    <source>
        <dbReference type="Proteomes" id="UP000297737"/>
    </source>
</evidence>
<name>A0A4Y9ERR9_9SPHN</name>
<accession>A0A4Y9ERR9</accession>
<dbReference type="Pfam" id="PF00080">
    <property type="entry name" value="Sod_Cu"/>
    <property type="match status" value="1"/>
</dbReference>
<sequence>MRALVMVAGLGLLAACSTPHPDRVTNKPPSLTMTVQLLGPNGELHGTATLAQTGTDTRVRAQVSGLAPGSYAIHLHSVGQCVGPDFKTAGGHFNPTAHQHGKDNPAGPHMGDLPNITVGTDGQGSLDATIAGLQMKGGSAPLLDADGAAVVLHAGPDDYKTDPSGNSGARIACGALVATG</sequence>
<dbReference type="PROSITE" id="PS51257">
    <property type="entry name" value="PROKAR_LIPOPROTEIN"/>
    <property type="match status" value="1"/>
</dbReference>
<dbReference type="SUPFAM" id="SSF49329">
    <property type="entry name" value="Cu,Zn superoxide dismutase-like"/>
    <property type="match status" value="1"/>
</dbReference>
<dbReference type="Gene3D" id="2.60.40.200">
    <property type="entry name" value="Superoxide dismutase, copper/zinc binding domain"/>
    <property type="match status" value="1"/>
</dbReference>
<comment type="caution">
    <text evidence="3">The sequence shown here is derived from an EMBL/GenBank/DDBJ whole genome shotgun (WGS) entry which is preliminary data.</text>
</comment>
<dbReference type="InterPro" id="IPR001424">
    <property type="entry name" value="SOD_Cu_Zn_dom"/>
</dbReference>
<dbReference type="RefSeq" id="WP_135244774.1">
    <property type="nucleotide sequence ID" value="NZ_SIHO01000001.1"/>
</dbReference>
<evidence type="ECO:0000256" key="1">
    <source>
        <dbReference type="ARBA" id="ARBA00010457"/>
    </source>
</evidence>
<dbReference type="PANTHER" id="PTHR10003">
    <property type="entry name" value="SUPEROXIDE DISMUTASE CU-ZN -RELATED"/>
    <property type="match status" value="1"/>
</dbReference>
<gene>
    <name evidence="3" type="ORF">EUV02_03260</name>
</gene>
<dbReference type="GO" id="GO:0006801">
    <property type="term" value="P:superoxide metabolic process"/>
    <property type="evidence" value="ECO:0007669"/>
    <property type="project" value="InterPro"/>
</dbReference>
<evidence type="ECO:0000313" key="3">
    <source>
        <dbReference type="EMBL" id="TFU06050.1"/>
    </source>
</evidence>
<keyword evidence="4" id="KW-1185">Reference proteome</keyword>
<dbReference type="GO" id="GO:0005507">
    <property type="term" value="F:copper ion binding"/>
    <property type="evidence" value="ECO:0007669"/>
    <property type="project" value="InterPro"/>
</dbReference>
<feature type="domain" description="Superoxide dismutase copper/zinc binding" evidence="2">
    <location>
        <begin position="45"/>
        <end position="175"/>
    </location>
</feature>
<dbReference type="CDD" id="cd00305">
    <property type="entry name" value="Cu-Zn_Superoxide_Dismutase"/>
    <property type="match status" value="1"/>
</dbReference>
<dbReference type="AlphaFoldDB" id="A0A4Y9ERR9"/>
<comment type="similarity">
    <text evidence="1">Belongs to the Cu-Zn superoxide dismutase family.</text>
</comment>
<protein>
    <submittedName>
        <fullName evidence="3">Superoxide dismutase family protein</fullName>
    </submittedName>
</protein>
<dbReference type="OrthoDB" id="5431326at2"/>
<dbReference type="InterPro" id="IPR036423">
    <property type="entry name" value="SOD-like_Cu/Zn_dom_sf"/>
</dbReference>
<dbReference type="EMBL" id="SIHO01000001">
    <property type="protein sequence ID" value="TFU06050.1"/>
    <property type="molecule type" value="Genomic_DNA"/>
</dbReference>
<reference evidence="3 4" key="1">
    <citation type="submission" date="2019-02" db="EMBL/GenBank/DDBJ databases">
        <title>Polymorphobacter sp. isolated from the lake at the Tibet of China.</title>
        <authorList>
            <person name="Li A."/>
        </authorList>
    </citation>
    <scope>NUCLEOTIDE SEQUENCE [LARGE SCALE GENOMIC DNA]</scope>
    <source>
        <strain evidence="3 4">DJ1R-1</strain>
    </source>
</reference>